<comment type="similarity">
    <text evidence="2 6">Belongs to the QNG1 protein family.</text>
</comment>
<dbReference type="WBParaSite" id="sdigi.contig66.g3460.t1">
    <property type="protein sequence ID" value="sdigi.contig66.g3460.t1"/>
    <property type="gene ID" value="sdigi.contig66.g3460"/>
</dbReference>
<dbReference type="PANTHER" id="PTHR21314:SF0">
    <property type="entry name" value="QUEUOSINE 5'-PHOSPHATE N-GLYCOSYLASE_HYDROLASE"/>
    <property type="match status" value="1"/>
</dbReference>
<evidence type="ECO:0000256" key="2">
    <source>
        <dbReference type="ARBA" id="ARBA00035119"/>
    </source>
</evidence>
<sequence length="316" mass="36755">MQLKFQQDMSIFADRLYPRESAEFIVANSNGDIELCQEGVLKVSELIMNTVNSGDFNENAYFSIDVHPQTPDRKAIDWIFLIDTINFSFWSDEKVKFQVTFHGKKYTGYLAACACINRALEENIPITNATYMENLTAVDARRIFKTDDGDEIPLLQERVKVINEAGRVLNQFRSSSVHKFLLVTYICAWERMMMHATSMTSSRHLSFFCELTMFADYRVPQALHFLGVLKYSSVLMERLHKKELLQNGSECEVEIRGFSIKACDAIAKEIRQKAVNINNSEYNATYVDIFLWLYRRKNAKEIEETVPFHRTRCIYY</sequence>
<evidence type="ECO:0000256" key="5">
    <source>
        <dbReference type="ARBA" id="ARBA00048204"/>
    </source>
</evidence>
<comment type="function">
    <text evidence="6">Catalyzes the hydrolysis of queuosine 5'-phosphate, releasing the nucleobase queuine (q). Is required for salvage of queuine from exogenous queuosine (Q) that is imported and then converted to queuosine 5'-phosphate intracellularly.</text>
</comment>
<evidence type="ECO:0000313" key="8">
    <source>
        <dbReference type="WBParaSite" id="sdigi.contig66.g3460.t1"/>
    </source>
</evidence>
<reference evidence="8" key="1">
    <citation type="submission" date="2022-11" db="UniProtKB">
        <authorList>
            <consortium name="WormBaseParasite"/>
        </authorList>
    </citation>
    <scope>IDENTIFICATION</scope>
</reference>
<evidence type="ECO:0000256" key="4">
    <source>
        <dbReference type="ARBA" id="ARBA00035393"/>
    </source>
</evidence>
<evidence type="ECO:0000256" key="3">
    <source>
        <dbReference type="ARBA" id="ARBA00035306"/>
    </source>
</evidence>
<dbReference type="Proteomes" id="UP000887581">
    <property type="component" value="Unplaced"/>
</dbReference>
<name>A0A915PZZ5_9BILA</name>
<dbReference type="GO" id="GO:0016787">
    <property type="term" value="F:hydrolase activity"/>
    <property type="evidence" value="ECO:0007669"/>
    <property type="project" value="UniProtKB-KW"/>
</dbReference>
<accession>A0A915PZZ5</accession>
<protein>
    <recommendedName>
        <fullName evidence="3 6">Queuosine 5'-phosphate N-glycosylase/hydrolase</fullName>
        <ecNumber evidence="6">3.2.2.-</ecNumber>
    </recommendedName>
    <alternativeName>
        <fullName evidence="4 6">Queuosine-nucleotide N-glycosylase/hydrolase</fullName>
    </alternativeName>
</protein>
<keyword evidence="1 6" id="KW-0378">Hydrolase</keyword>
<dbReference type="EC" id="3.2.2.-" evidence="6"/>
<evidence type="ECO:0000313" key="7">
    <source>
        <dbReference type="Proteomes" id="UP000887581"/>
    </source>
</evidence>
<dbReference type="PANTHER" id="PTHR21314">
    <property type="entry name" value="QUEUOSINE 5'-PHOSPHATE N-GLYCOSYLASE_HYDROLASE-RELATED"/>
    <property type="match status" value="1"/>
</dbReference>
<organism evidence="7 8">
    <name type="scientific">Setaria digitata</name>
    <dbReference type="NCBI Taxonomy" id="48799"/>
    <lineage>
        <taxon>Eukaryota</taxon>
        <taxon>Metazoa</taxon>
        <taxon>Ecdysozoa</taxon>
        <taxon>Nematoda</taxon>
        <taxon>Chromadorea</taxon>
        <taxon>Rhabditida</taxon>
        <taxon>Spirurina</taxon>
        <taxon>Spiruromorpha</taxon>
        <taxon>Filarioidea</taxon>
        <taxon>Setariidae</taxon>
        <taxon>Setaria</taxon>
    </lineage>
</organism>
<proteinExistence type="inferred from homology"/>
<dbReference type="Pfam" id="PF10343">
    <property type="entry name" value="Q_salvage"/>
    <property type="match status" value="2"/>
</dbReference>
<comment type="catalytic activity">
    <reaction evidence="5 6">
        <text>queuosine 5'-phosphate + H2O = queuine + D-ribose 5-phosphate</text>
        <dbReference type="Rhea" id="RHEA:75387"/>
        <dbReference type="ChEBI" id="CHEBI:15377"/>
        <dbReference type="ChEBI" id="CHEBI:17433"/>
        <dbReference type="ChEBI" id="CHEBI:78346"/>
        <dbReference type="ChEBI" id="CHEBI:194371"/>
    </reaction>
    <physiologicalReaction direction="left-to-right" evidence="5 6">
        <dbReference type="Rhea" id="RHEA:75388"/>
    </physiologicalReaction>
</comment>
<dbReference type="InterPro" id="IPR019438">
    <property type="entry name" value="Q_salvage"/>
</dbReference>
<keyword evidence="7" id="KW-1185">Reference proteome</keyword>
<evidence type="ECO:0000256" key="6">
    <source>
        <dbReference type="RuleBase" id="RU365002"/>
    </source>
</evidence>
<dbReference type="AlphaFoldDB" id="A0A915PZZ5"/>
<evidence type="ECO:0000256" key="1">
    <source>
        <dbReference type="ARBA" id="ARBA00022801"/>
    </source>
</evidence>
<dbReference type="GO" id="GO:0006400">
    <property type="term" value="P:tRNA modification"/>
    <property type="evidence" value="ECO:0007669"/>
    <property type="project" value="TreeGrafter"/>
</dbReference>